<gene>
    <name evidence="2" type="ORF">HYALB_00010759</name>
</gene>
<evidence type="ECO:0000313" key="2">
    <source>
        <dbReference type="EMBL" id="CAG8974663.1"/>
    </source>
</evidence>
<dbReference type="OrthoDB" id="10304570at2759"/>
<protein>
    <submittedName>
        <fullName evidence="2">Uncharacterized protein</fullName>
    </submittedName>
</protein>
<sequence>MGSSRYVIRRGALPIRKAFDIPPPDELLKVLVSKRSYSATTLKTLRQYYRKVMKDEADNPVFGPLFDLLKDLLLTPSNVHPTKPKDDDSVMTRIMAVTPKEFRSTQFPKPRLRPWNEPHTPLSPKAQPVVRDPTTSKVMEGDPSDKLLHRAMTDISTLRQTNARQIHSCIQSENSERFLESMLQSAAQLFSHCQERNHDHASVGLFMTYKLFSQNPKRFQDAIKTTICPGVMEVFGGMSWDPKQFQDQLEVPTPEMLGGSIYLVLNTAKSGKTYFTIGWEFFGFEGYKEKTSSNTKLFLLGRRRGGMAFGTHVLVTGFLASLLTIATDGPYHKDTKLESYYPFVNLSGRWIGDMPPMKTLNNLFPYHPDGIDEINKFRPGPCMAPYCSRVVEKRTCVFDPEIQSVRTVCIPCHEYAKNTGSLPSEHVAAA</sequence>
<evidence type="ECO:0000313" key="3">
    <source>
        <dbReference type="Proteomes" id="UP000701801"/>
    </source>
</evidence>
<keyword evidence="3" id="KW-1185">Reference proteome</keyword>
<organism evidence="2 3">
    <name type="scientific">Hymenoscyphus albidus</name>
    <dbReference type="NCBI Taxonomy" id="595503"/>
    <lineage>
        <taxon>Eukaryota</taxon>
        <taxon>Fungi</taxon>
        <taxon>Dikarya</taxon>
        <taxon>Ascomycota</taxon>
        <taxon>Pezizomycotina</taxon>
        <taxon>Leotiomycetes</taxon>
        <taxon>Helotiales</taxon>
        <taxon>Helotiaceae</taxon>
        <taxon>Hymenoscyphus</taxon>
    </lineage>
</organism>
<dbReference type="AlphaFoldDB" id="A0A9N9LIL5"/>
<evidence type="ECO:0000256" key="1">
    <source>
        <dbReference type="SAM" id="MobiDB-lite"/>
    </source>
</evidence>
<reference evidence="2" key="1">
    <citation type="submission" date="2021-07" db="EMBL/GenBank/DDBJ databases">
        <authorList>
            <person name="Durling M."/>
        </authorList>
    </citation>
    <scope>NUCLEOTIDE SEQUENCE</scope>
</reference>
<dbReference type="EMBL" id="CAJVRM010000112">
    <property type="protein sequence ID" value="CAG8974663.1"/>
    <property type="molecule type" value="Genomic_DNA"/>
</dbReference>
<name>A0A9N9LIL5_9HELO</name>
<accession>A0A9N9LIL5</accession>
<proteinExistence type="predicted"/>
<dbReference type="Proteomes" id="UP000701801">
    <property type="component" value="Unassembled WGS sequence"/>
</dbReference>
<comment type="caution">
    <text evidence="2">The sequence shown here is derived from an EMBL/GenBank/DDBJ whole genome shotgun (WGS) entry which is preliminary data.</text>
</comment>
<feature type="region of interest" description="Disordered" evidence="1">
    <location>
        <begin position="103"/>
        <end position="142"/>
    </location>
</feature>